<feature type="coiled-coil region" evidence="1">
    <location>
        <begin position="272"/>
        <end position="318"/>
    </location>
</feature>
<name>A0A9W4T3B8_9GLOM</name>
<evidence type="ECO:0000313" key="4">
    <source>
        <dbReference type="Proteomes" id="UP001153678"/>
    </source>
</evidence>
<dbReference type="EMBL" id="CAMKVN010005468">
    <property type="protein sequence ID" value="CAI2188903.1"/>
    <property type="molecule type" value="Genomic_DNA"/>
</dbReference>
<organism evidence="3 4">
    <name type="scientific">Funneliformis geosporum</name>
    <dbReference type="NCBI Taxonomy" id="1117311"/>
    <lineage>
        <taxon>Eukaryota</taxon>
        <taxon>Fungi</taxon>
        <taxon>Fungi incertae sedis</taxon>
        <taxon>Mucoromycota</taxon>
        <taxon>Glomeromycotina</taxon>
        <taxon>Glomeromycetes</taxon>
        <taxon>Glomerales</taxon>
        <taxon>Glomeraceae</taxon>
        <taxon>Funneliformis</taxon>
    </lineage>
</organism>
<comment type="caution">
    <text evidence="3">The sequence shown here is derived from an EMBL/GenBank/DDBJ whole genome shotgun (WGS) entry which is preliminary data.</text>
</comment>
<accession>A0A9W4T3B8</accession>
<feature type="region of interest" description="Disordered" evidence="2">
    <location>
        <begin position="61"/>
        <end position="80"/>
    </location>
</feature>
<proteinExistence type="predicted"/>
<dbReference type="Proteomes" id="UP001153678">
    <property type="component" value="Unassembled WGS sequence"/>
</dbReference>
<evidence type="ECO:0000256" key="1">
    <source>
        <dbReference type="SAM" id="Coils"/>
    </source>
</evidence>
<dbReference type="AlphaFoldDB" id="A0A9W4T3B8"/>
<sequence length="432" mass="50093">MSKQIILAILRGSKDYNNDPQYGEGKVESIKEEVKELGIEVDLIEEHLSEEKAQSFYIRVSTQNNNQREPETSTGNSNGNYNFFTLENINDPKKQKAEMEKDIINQNWEEGVRKLIKGQGNGDDVGFNAVEEEIFLDFDETFFSKACLVPRIKSIYENLETLIKESFSIPLSRDDKDFIITKIETKFKIELMEKQKNKVKSLAKYLTRLAIEELLTENPLEQNVNQTRQNSAAEAKALKLKEILSKYKVELDLNRIKEIVCEAWQVFHAENIKNLADKNLSEEKRREALEELERKEGKNSYQNKKTEFQNSKKELFNQNPSEYKKTMAKVFKKKLIINELDETPELVNLVNEWESSNFDNYEKSEVLENKVKQKIGQTAASNKINKIESRIEKAIKSGNKSEMLSVLKVLLAIVKDTSEDIYLSEYKNQTQN</sequence>
<evidence type="ECO:0000313" key="3">
    <source>
        <dbReference type="EMBL" id="CAI2188903.1"/>
    </source>
</evidence>
<reference evidence="3" key="1">
    <citation type="submission" date="2022-08" db="EMBL/GenBank/DDBJ databases">
        <authorList>
            <person name="Kallberg Y."/>
            <person name="Tangrot J."/>
            <person name="Rosling A."/>
        </authorList>
    </citation>
    <scope>NUCLEOTIDE SEQUENCE</scope>
    <source>
        <strain evidence="3">Wild A</strain>
    </source>
</reference>
<gene>
    <name evidence="3" type="ORF">FWILDA_LOCUS13813</name>
</gene>
<protein>
    <submittedName>
        <fullName evidence="3">12745_t:CDS:1</fullName>
    </submittedName>
</protein>
<keyword evidence="1" id="KW-0175">Coiled coil</keyword>
<evidence type="ECO:0000256" key="2">
    <source>
        <dbReference type="SAM" id="MobiDB-lite"/>
    </source>
</evidence>
<keyword evidence="4" id="KW-1185">Reference proteome</keyword>